<protein>
    <submittedName>
        <fullName evidence="2">Transposase</fullName>
    </submittedName>
</protein>
<dbReference type="Pfam" id="PF13546">
    <property type="entry name" value="DDE_5"/>
    <property type="match status" value="1"/>
</dbReference>
<name>A0A5N8XA66_9ACTN</name>
<comment type="caution">
    <text evidence="2">The sequence shown here is derived from an EMBL/GenBank/DDBJ whole genome shotgun (WGS) entry which is preliminary data.</text>
</comment>
<evidence type="ECO:0000313" key="2">
    <source>
        <dbReference type="EMBL" id="MPY56391.1"/>
    </source>
</evidence>
<dbReference type="Proteomes" id="UP000400924">
    <property type="component" value="Unassembled WGS sequence"/>
</dbReference>
<evidence type="ECO:0000259" key="1">
    <source>
        <dbReference type="Pfam" id="PF13546"/>
    </source>
</evidence>
<organism evidence="2 3">
    <name type="scientific">Streptomyces spongiae</name>
    <dbReference type="NCBI Taxonomy" id="565072"/>
    <lineage>
        <taxon>Bacteria</taxon>
        <taxon>Bacillati</taxon>
        <taxon>Actinomycetota</taxon>
        <taxon>Actinomycetes</taxon>
        <taxon>Kitasatosporales</taxon>
        <taxon>Streptomycetaceae</taxon>
        <taxon>Streptomyces</taxon>
    </lineage>
</organism>
<accession>A0A5N8XA66</accession>
<feature type="domain" description="Transposase IS701-like DDE" evidence="1">
    <location>
        <begin position="3"/>
        <end position="67"/>
    </location>
</feature>
<dbReference type="InterPro" id="IPR038721">
    <property type="entry name" value="IS701-like_DDE_dom"/>
</dbReference>
<reference evidence="2 3" key="1">
    <citation type="submission" date="2019-07" db="EMBL/GenBank/DDBJ databases">
        <title>New species of Amycolatopsis and Streptomyces.</title>
        <authorList>
            <person name="Duangmal K."/>
            <person name="Teo W.F.A."/>
            <person name="Lipun K."/>
        </authorList>
    </citation>
    <scope>NUCLEOTIDE SEQUENCE [LARGE SCALE GENOMIC DNA]</scope>
    <source>
        <strain evidence="2 3">NBRC 106415</strain>
    </source>
</reference>
<gene>
    <name evidence="2" type="ORF">FNH08_04150</name>
</gene>
<evidence type="ECO:0000313" key="3">
    <source>
        <dbReference type="Proteomes" id="UP000400924"/>
    </source>
</evidence>
<dbReference type="AlphaFoldDB" id="A0A5N8XA66"/>
<dbReference type="EMBL" id="VJZC01000014">
    <property type="protein sequence ID" value="MPY56391.1"/>
    <property type="molecule type" value="Genomic_DNA"/>
</dbReference>
<proteinExistence type="predicted"/>
<sequence>MASWDPASPDAGPAKVAHHKRCQIPVEATHEEKEQLVLDTIDEARICGVDVPLVVADAGYGHATAFRLLSLS</sequence>
<keyword evidence="3" id="KW-1185">Reference proteome</keyword>
<dbReference type="OrthoDB" id="3657225at2"/>